<protein>
    <submittedName>
        <fullName evidence="4">Putative alcohol dehydrogenase</fullName>
    </submittedName>
</protein>
<dbReference type="SUPFAM" id="SSF50129">
    <property type="entry name" value="GroES-like"/>
    <property type="match status" value="1"/>
</dbReference>
<dbReference type="GO" id="GO:0046294">
    <property type="term" value="P:formaldehyde catabolic process"/>
    <property type="evidence" value="ECO:0007669"/>
    <property type="project" value="TreeGrafter"/>
</dbReference>
<reference evidence="5" key="1">
    <citation type="journal article" date="2020" name="Nat. Commun.">
        <title>Genome sequence of the cluster root forming white lupin.</title>
        <authorList>
            <person name="Hufnagel B."/>
            <person name="Marques A."/>
            <person name="Soriano A."/>
            <person name="Marques L."/>
            <person name="Divol F."/>
            <person name="Doumas P."/>
            <person name="Sallet E."/>
            <person name="Mancinotti D."/>
            <person name="Carrere S."/>
            <person name="Marande W."/>
            <person name="Arribat S."/>
            <person name="Keller J."/>
            <person name="Huneau C."/>
            <person name="Blein T."/>
            <person name="Aime D."/>
            <person name="Laguerre M."/>
            <person name="Taylor J."/>
            <person name="Schubert V."/>
            <person name="Nelson M."/>
            <person name="Geu-Flores F."/>
            <person name="Crespi M."/>
            <person name="Gallardo-Guerrero K."/>
            <person name="Delaux P.-M."/>
            <person name="Salse J."/>
            <person name="Berges H."/>
            <person name="Guyot R."/>
            <person name="Gouzy J."/>
            <person name="Peret B."/>
        </authorList>
    </citation>
    <scope>NUCLEOTIDE SEQUENCE [LARGE SCALE GENOMIC DNA]</scope>
    <source>
        <strain evidence="5">cv. Amiga</strain>
    </source>
</reference>
<dbReference type="PANTHER" id="PTHR43880">
    <property type="entry name" value="ALCOHOL DEHYDROGENASE"/>
    <property type="match status" value="1"/>
</dbReference>
<evidence type="ECO:0000313" key="5">
    <source>
        <dbReference type="Proteomes" id="UP000447434"/>
    </source>
</evidence>
<dbReference type="InterPro" id="IPR011032">
    <property type="entry name" value="GroES-like_sf"/>
</dbReference>
<keyword evidence="2" id="KW-0479">Metal-binding</keyword>
<keyword evidence="3" id="KW-0862">Zinc</keyword>
<evidence type="ECO:0000313" key="4">
    <source>
        <dbReference type="EMBL" id="KAE9593999.1"/>
    </source>
</evidence>
<proteinExistence type="predicted"/>
<dbReference type="OrthoDB" id="417550at2759"/>
<accession>A0A6A4P344</accession>
<evidence type="ECO:0000256" key="1">
    <source>
        <dbReference type="ARBA" id="ARBA00011738"/>
    </source>
</evidence>
<dbReference type="Gene3D" id="3.90.180.10">
    <property type="entry name" value="Medium-chain alcohol dehydrogenases, catalytic domain"/>
    <property type="match status" value="2"/>
</dbReference>
<evidence type="ECO:0000256" key="2">
    <source>
        <dbReference type="ARBA" id="ARBA00022723"/>
    </source>
</evidence>
<dbReference type="PANTHER" id="PTHR43880:SF55">
    <property type="entry name" value="ZINC-BINDING ALCOHOL DEHYDROGENASE FAMILY PROTEIN"/>
    <property type="match status" value="1"/>
</dbReference>
<keyword evidence="5" id="KW-1185">Reference proteome</keyword>
<dbReference type="GO" id="GO:0008270">
    <property type="term" value="F:zinc ion binding"/>
    <property type="evidence" value="ECO:0007669"/>
    <property type="project" value="TreeGrafter"/>
</dbReference>
<dbReference type="InterPro" id="IPR036291">
    <property type="entry name" value="NAD(P)-bd_dom_sf"/>
</dbReference>
<dbReference type="GO" id="GO:0051903">
    <property type="term" value="F:S-(hydroxymethyl)glutathione dehydrogenase [NAD(P)+] activity"/>
    <property type="evidence" value="ECO:0007669"/>
    <property type="project" value="TreeGrafter"/>
</dbReference>
<name>A0A6A4P344_LUPAL</name>
<sequence length="246" mass="27581">MEIKLPTSSEGKPIRCKAVVARNPGEALVIEEIIVAPTKTHEVRVQDPPAFFPRILGHEAIGFSEYTVVDIANVTKIDPEIPPNKACLLTCGIAADMILSFAFEIKQRLKEICEYHMHIHEFNFFTNCLQNYTGGVADYCFESVGIESLVHEAYGSCRKGWMKTIVLGLCKPGARLSLSSSEVLHDGKTLMGALFGELKPKSHVPILLKRYVNKNCSYEVEFKDVNKAFDLLKNEKCLQCVIWMDK</sequence>
<organism evidence="4 5">
    <name type="scientific">Lupinus albus</name>
    <name type="common">White lupine</name>
    <name type="synonym">Lupinus termis</name>
    <dbReference type="NCBI Taxonomy" id="3870"/>
    <lineage>
        <taxon>Eukaryota</taxon>
        <taxon>Viridiplantae</taxon>
        <taxon>Streptophyta</taxon>
        <taxon>Embryophyta</taxon>
        <taxon>Tracheophyta</taxon>
        <taxon>Spermatophyta</taxon>
        <taxon>Magnoliopsida</taxon>
        <taxon>eudicotyledons</taxon>
        <taxon>Gunneridae</taxon>
        <taxon>Pentapetalae</taxon>
        <taxon>rosids</taxon>
        <taxon>fabids</taxon>
        <taxon>Fabales</taxon>
        <taxon>Fabaceae</taxon>
        <taxon>Papilionoideae</taxon>
        <taxon>50 kb inversion clade</taxon>
        <taxon>genistoids sensu lato</taxon>
        <taxon>core genistoids</taxon>
        <taxon>Genisteae</taxon>
        <taxon>Lupinus</taxon>
    </lineage>
</organism>
<dbReference type="GO" id="GO:0005829">
    <property type="term" value="C:cytosol"/>
    <property type="evidence" value="ECO:0007669"/>
    <property type="project" value="TreeGrafter"/>
</dbReference>
<dbReference type="Proteomes" id="UP000447434">
    <property type="component" value="Chromosome 18"/>
</dbReference>
<dbReference type="AlphaFoldDB" id="A0A6A4P344"/>
<dbReference type="SUPFAM" id="SSF51735">
    <property type="entry name" value="NAD(P)-binding Rossmann-fold domains"/>
    <property type="match status" value="1"/>
</dbReference>
<comment type="subunit">
    <text evidence="1">Homodimer.</text>
</comment>
<gene>
    <name evidence="4" type="ORF">Lalb_Chr18g0048981</name>
</gene>
<dbReference type="EMBL" id="WOCE01000018">
    <property type="protein sequence ID" value="KAE9593999.1"/>
    <property type="molecule type" value="Genomic_DNA"/>
</dbReference>
<comment type="caution">
    <text evidence="4">The sequence shown here is derived from an EMBL/GenBank/DDBJ whole genome shotgun (WGS) entry which is preliminary data.</text>
</comment>
<dbReference type="Gene3D" id="3.40.50.720">
    <property type="entry name" value="NAD(P)-binding Rossmann-like Domain"/>
    <property type="match status" value="1"/>
</dbReference>
<evidence type="ECO:0000256" key="3">
    <source>
        <dbReference type="ARBA" id="ARBA00022833"/>
    </source>
</evidence>